<name>A0A8S5RFT8_9VIRU</name>
<proteinExistence type="predicted"/>
<dbReference type="EMBL" id="BK059100">
    <property type="protein sequence ID" value="DAE29852.1"/>
    <property type="molecule type" value="Genomic_DNA"/>
</dbReference>
<protein>
    <submittedName>
        <fullName evidence="1">Uncharacterized protein</fullName>
    </submittedName>
</protein>
<organism evidence="1">
    <name type="scientific">virus sp. ctqEG8</name>
    <dbReference type="NCBI Taxonomy" id="2827998"/>
    <lineage>
        <taxon>Viruses</taxon>
    </lineage>
</organism>
<sequence length="180" mass="21726">MTVEEVFAKIKAHQIEGTMFHDQMRQYFDFLNLHGFKRMHEHHFADETRAMVEVDSFYVNHENKLIPKSEINTASQIPANWYNYARKDVDATTKRRAVRDAMTKWVNWENDTRQFYAQMYRELLELGEIDYADFIGKNLIHDVSDELKFAEKLFIELECCDYDMVYLTEIQDKYHKKFKD</sequence>
<evidence type="ECO:0000313" key="1">
    <source>
        <dbReference type="EMBL" id="DAE29852.1"/>
    </source>
</evidence>
<reference evidence="1" key="1">
    <citation type="journal article" date="2021" name="Proc. Natl. Acad. Sci. U.S.A.">
        <title>A Catalog of Tens of Thousands of Viruses from Human Metagenomes Reveals Hidden Associations with Chronic Diseases.</title>
        <authorList>
            <person name="Tisza M.J."/>
            <person name="Buck C.B."/>
        </authorList>
    </citation>
    <scope>NUCLEOTIDE SEQUENCE</scope>
    <source>
        <strain evidence="1">CtqEG8</strain>
    </source>
</reference>
<accession>A0A8S5RFT8</accession>